<evidence type="ECO:0000256" key="1">
    <source>
        <dbReference type="SAM" id="MobiDB-lite"/>
    </source>
</evidence>
<dbReference type="OrthoDB" id="2537141at2759"/>
<feature type="region of interest" description="Disordered" evidence="1">
    <location>
        <begin position="366"/>
        <end position="387"/>
    </location>
</feature>
<evidence type="ECO:0000313" key="3">
    <source>
        <dbReference type="Proteomes" id="UP000789831"/>
    </source>
</evidence>
<feature type="compositionally biased region" description="Basic and acidic residues" evidence="1">
    <location>
        <begin position="366"/>
        <end position="378"/>
    </location>
</feature>
<feature type="compositionally biased region" description="Basic and acidic residues" evidence="1">
    <location>
        <begin position="193"/>
        <end position="206"/>
    </location>
</feature>
<feature type="region of interest" description="Disordered" evidence="1">
    <location>
        <begin position="460"/>
        <end position="486"/>
    </location>
</feature>
<protein>
    <submittedName>
        <fullName evidence="2">6378_t:CDS:1</fullName>
    </submittedName>
</protein>
<feature type="region of interest" description="Disordered" evidence="1">
    <location>
        <begin position="412"/>
        <end position="433"/>
    </location>
</feature>
<reference evidence="2" key="1">
    <citation type="submission" date="2021-06" db="EMBL/GenBank/DDBJ databases">
        <authorList>
            <person name="Kallberg Y."/>
            <person name="Tangrot J."/>
            <person name="Rosling A."/>
        </authorList>
    </citation>
    <scope>NUCLEOTIDE SEQUENCE</scope>
    <source>
        <strain evidence="2">MT106</strain>
    </source>
</reference>
<feature type="region of interest" description="Disordered" evidence="1">
    <location>
        <begin position="135"/>
        <end position="217"/>
    </location>
</feature>
<comment type="caution">
    <text evidence="2">The sequence shown here is derived from an EMBL/GenBank/DDBJ whole genome shotgun (WGS) entry which is preliminary data.</text>
</comment>
<dbReference type="AlphaFoldDB" id="A0A9N8V1V9"/>
<dbReference type="EMBL" id="CAJVPL010000035">
    <property type="protein sequence ID" value="CAG8436670.1"/>
    <property type="molecule type" value="Genomic_DNA"/>
</dbReference>
<keyword evidence="3" id="KW-1185">Reference proteome</keyword>
<accession>A0A9N8V1V9</accession>
<organism evidence="2 3">
    <name type="scientific">Ambispora gerdemannii</name>
    <dbReference type="NCBI Taxonomy" id="144530"/>
    <lineage>
        <taxon>Eukaryota</taxon>
        <taxon>Fungi</taxon>
        <taxon>Fungi incertae sedis</taxon>
        <taxon>Mucoromycota</taxon>
        <taxon>Glomeromycotina</taxon>
        <taxon>Glomeromycetes</taxon>
        <taxon>Archaeosporales</taxon>
        <taxon>Ambisporaceae</taxon>
        <taxon>Ambispora</taxon>
    </lineage>
</organism>
<proteinExistence type="predicted"/>
<name>A0A9N8V1V9_9GLOM</name>
<feature type="region of interest" description="Disordered" evidence="1">
    <location>
        <begin position="76"/>
        <end position="100"/>
    </location>
</feature>
<feature type="compositionally biased region" description="Polar residues" evidence="1">
    <location>
        <begin position="167"/>
        <end position="192"/>
    </location>
</feature>
<dbReference type="Proteomes" id="UP000789831">
    <property type="component" value="Unassembled WGS sequence"/>
</dbReference>
<evidence type="ECO:0000313" key="2">
    <source>
        <dbReference type="EMBL" id="CAG8436670.1"/>
    </source>
</evidence>
<sequence>MTSIKFDNSNKLCSLTRQNLERHIQTFADTLEIKQQDTLAFATIQQSRIGTDYYSHFEPNFEEETTTFKSVLKKHKNMRNDKKPGQQKTPTPLETDLVSEDEEFISTRLRRGIPVERVGSNQNTSLKKRSAHLEHNHKLSDDEDDNSNTNDSYLEPRSHQRHKSKRTQSSSNKQVSRNSIPSTTKKNASANKSKFDYKKKGRERVTSKKRGKINNTKSLMASSRVVQNFISNKIGSERITLKSKDKSSHHGIFNKGKASKKVVTKGVPDLVFSEVHFLDDDSRKRTCLSSEDESYSLQYPHPVQKKRTKVTTTVSEESLEKSSLASSKSNSIFEDYMIIDVEPPKRSKVTKTKATSAKLFFENHEKNNSNMRKMPEKHPPKKSSVAKVNATPSDVFLEKDILNDELNEIDTISGESSMPQQSMSQKKDELETSQTDIEKILEPIDASEDKKELQTGQEIEQIAKEPPDNEEQDITPKDSLNTENDSQSLIIRMINDLDYRVTDNSNSNSNNNCNDFNPDVHVALTERNLTQDYDFDEIIGDCDVTDNITRNIINLPNEGLLEIENAIQMIDNLNEDEKDENEIYFFDSNNKHEWLSEQPIGGEENSVSRSLYDDYSDNLQVLFSFSS</sequence>
<gene>
    <name evidence="2" type="ORF">AGERDE_LOCUS686</name>
</gene>